<dbReference type="KEGG" id="ppis:B1L02_14520"/>
<dbReference type="RefSeq" id="WP_088531593.1">
    <property type="nucleotide sequence ID" value="NZ_CP031761.1"/>
</dbReference>
<feature type="transmembrane region" description="Helical" evidence="6">
    <location>
        <begin position="214"/>
        <end position="232"/>
    </location>
</feature>
<feature type="transmembrane region" description="Helical" evidence="6">
    <location>
        <begin position="113"/>
        <end position="136"/>
    </location>
</feature>
<evidence type="ECO:0000256" key="1">
    <source>
        <dbReference type="ARBA" id="ARBA00004651"/>
    </source>
</evidence>
<evidence type="ECO:0000256" key="2">
    <source>
        <dbReference type="ARBA" id="ARBA00022475"/>
    </source>
</evidence>
<feature type="transmembrane region" description="Helical" evidence="6">
    <location>
        <begin position="79"/>
        <end position="101"/>
    </location>
</feature>
<sequence>MKRFCILFAVRGGAAIMSILSSILVARTAPIEDAGVYFLFLNYVILFGVVFSLGFHILLVKRFANTLSNITQLDYLKKAIFLISLGPLFLIYTNELLSFPANILPSLQNTRMMSLAIFTGFIWAIVSSLSGAALGLGKPNFSTICQNMIPYTGVCLISVLFMLRGEMLVLNELIALLVIGGIASVLVLGIFHFKNTRKAKMEENRAPVDFTGSGFFWLSSLLQAFLFSGTIIYCSNFLDAKDIAGLYTAQRITAAVSFVMIVINLIAQPVFSRLYHEGKVEDLKAAVKKFTLYPALISFPFIVLIYTFNVEIMGVINASYSEYSNLLSVLLLGYFLALICGPVIPLLQMTGNEKKQTIVNVALLFPVFLNSTLLTKNFGVTGLAWGLTLLLLFQNVPLVILIKKRLGFIPIIGR</sequence>
<gene>
    <name evidence="7" type="ORF">D0511_03210</name>
</gene>
<organism evidence="7 8">
    <name type="scientific">Pseudoalteromonas piscicida</name>
    <dbReference type="NCBI Taxonomy" id="43662"/>
    <lineage>
        <taxon>Bacteria</taxon>
        <taxon>Pseudomonadati</taxon>
        <taxon>Pseudomonadota</taxon>
        <taxon>Gammaproteobacteria</taxon>
        <taxon>Alteromonadales</taxon>
        <taxon>Pseudoalteromonadaceae</taxon>
        <taxon>Pseudoalteromonas</taxon>
    </lineage>
</organism>
<feature type="transmembrane region" description="Helical" evidence="6">
    <location>
        <begin position="173"/>
        <end position="193"/>
    </location>
</feature>
<evidence type="ECO:0000256" key="4">
    <source>
        <dbReference type="ARBA" id="ARBA00022989"/>
    </source>
</evidence>
<dbReference type="Proteomes" id="UP000258102">
    <property type="component" value="Chromosome 1"/>
</dbReference>
<evidence type="ECO:0000256" key="5">
    <source>
        <dbReference type="ARBA" id="ARBA00023136"/>
    </source>
</evidence>
<dbReference type="PANTHER" id="PTHR30250:SF11">
    <property type="entry name" value="O-ANTIGEN TRANSPORTER-RELATED"/>
    <property type="match status" value="1"/>
</dbReference>
<keyword evidence="2" id="KW-1003">Cell membrane</keyword>
<protein>
    <submittedName>
        <fullName evidence="7">Uncharacterized protein</fullName>
    </submittedName>
</protein>
<keyword evidence="3 6" id="KW-0812">Transmembrane</keyword>
<proteinExistence type="predicted"/>
<feature type="transmembrane region" description="Helical" evidence="6">
    <location>
        <begin position="382"/>
        <end position="402"/>
    </location>
</feature>
<evidence type="ECO:0000256" key="6">
    <source>
        <dbReference type="SAM" id="Phobius"/>
    </source>
</evidence>
<feature type="transmembrane region" description="Helical" evidence="6">
    <location>
        <begin position="292"/>
        <end position="320"/>
    </location>
</feature>
<dbReference type="PANTHER" id="PTHR30250">
    <property type="entry name" value="PST FAMILY PREDICTED COLANIC ACID TRANSPORTER"/>
    <property type="match status" value="1"/>
</dbReference>
<accession>A0AAD0W3J8</accession>
<evidence type="ECO:0000313" key="8">
    <source>
        <dbReference type="Proteomes" id="UP000258102"/>
    </source>
</evidence>
<keyword evidence="5 6" id="KW-0472">Membrane</keyword>
<dbReference type="Pfam" id="PF01554">
    <property type="entry name" value="MatE"/>
    <property type="match status" value="1"/>
</dbReference>
<feature type="transmembrane region" description="Helical" evidence="6">
    <location>
        <begin position="36"/>
        <end position="59"/>
    </location>
</feature>
<evidence type="ECO:0000256" key="3">
    <source>
        <dbReference type="ARBA" id="ARBA00022692"/>
    </source>
</evidence>
<dbReference type="EMBL" id="CP031761">
    <property type="protein sequence ID" value="AXR01188.1"/>
    <property type="molecule type" value="Genomic_DNA"/>
</dbReference>
<feature type="transmembrane region" description="Helical" evidence="6">
    <location>
        <begin position="326"/>
        <end position="346"/>
    </location>
</feature>
<dbReference type="GO" id="GO:0005886">
    <property type="term" value="C:plasma membrane"/>
    <property type="evidence" value="ECO:0007669"/>
    <property type="project" value="UniProtKB-SubCell"/>
</dbReference>
<comment type="subcellular location">
    <subcellularLocation>
        <location evidence="1">Cell membrane</location>
        <topology evidence="1">Multi-pass membrane protein</topology>
    </subcellularLocation>
</comment>
<dbReference type="AlphaFoldDB" id="A0AAD0W3J8"/>
<name>A0AAD0W3J8_PSEO7</name>
<reference evidence="7 8" key="1">
    <citation type="submission" date="2018-08" db="EMBL/GenBank/DDBJ databases">
        <title>Whole Genome Sequences of Two Pseudoalteromonas piscicida Strains, DE1-A and DE2-A, which Exhibit Strong Antibacterial Activity against Vibrio vulnificus.</title>
        <authorList>
            <person name="Richards G.P."/>
            <person name="Needleman D.S."/>
            <person name="Watson M.A."/>
            <person name="Polson S.W."/>
        </authorList>
    </citation>
    <scope>NUCLEOTIDE SEQUENCE [LARGE SCALE GENOMIC DNA]</scope>
    <source>
        <strain evidence="7 8">DE2-A</strain>
    </source>
</reference>
<keyword evidence="4 6" id="KW-1133">Transmembrane helix</keyword>
<dbReference type="GO" id="GO:0042910">
    <property type="term" value="F:xenobiotic transmembrane transporter activity"/>
    <property type="evidence" value="ECO:0007669"/>
    <property type="project" value="InterPro"/>
</dbReference>
<dbReference type="InterPro" id="IPR002528">
    <property type="entry name" value="MATE_fam"/>
</dbReference>
<dbReference type="GO" id="GO:0015297">
    <property type="term" value="F:antiporter activity"/>
    <property type="evidence" value="ECO:0007669"/>
    <property type="project" value="InterPro"/>
</dbReference>
<feature type="transmembrane region" description="Helical" evidence="6">
    <location>
        <begin position="358"/>
        <end position="376"/>
    </location>
</feature>
<dbReference type="InterPro" id="IPR050833">
    <property type="entry name" value="Poly_Biosynth_Transport"/>
</dbReference>
<evidence type="ECO:0000313" key="7">
    <source>
        <dbReference type="EMBL" id="AXR01188.1"/>
    </source>
</evidence>
<feature type="transmembrane region" description="Helical" evidence="6">
    <location>
        <begin position="252"/>
        <end position="271"/>
    </location>
</feature>
<feature type="transmembrane region" description="Helical" evidence="6">
    <location>
        <begin position="148"/>
        <end position="167"/>
    </location>
</feature>